<keyword evidence="9" id="KW-1185">Reference proteome</keyword>
<evidence type="ECO:0000256" key="3">
    <source>
        <dbReference type="ARBA" id="ARBA00022723"/>
    </source>
</evidence>
<keyword evidence="3 7" id="KW-0479">Metal-binding</keyword>
<dbReference type="RefSeq" id="WP_066623293.1">
    <property type="nucleotide sequence ID" value="NZ_FQXL01000016.1"/>
</dbReference>
<dbReference type="PATRIC" id="fig|1121326.3.peg.2895"/>
<dbReference type="InterPro" id="IPR041921">
    <property type="entry name" value="NuoE_N"/>
</dbReference>
<feature type="binding site" evidence="7">
    <location>
        <position position="129"/>
    </location>
    <ligand>
        <name>[2Fe-2S] cluster</name>
        <dbReference type="ChEBI" id="CHEBI:190135"/>
    </ligand>
</feature>
<dbReference type="PANTHER" id="PTHR43342:SF2">
    <property type="entry name" value="POTENTIAL NAD-REDUCING HYDROGENASE SUBUNIT"/>
    <property type="match status" value="1"/>
</dbReference>
<organism evidence="8 9">
    <name type="scientific">Clostridium magnum DSM 2767</name>
    <dbReference type="NCBI Taxonomy" id="1121326"/>
    <lineage>
        <taxon>Bacteria</taxon>
        <taxon>Bacillati</taxon>
        <taxon>Bacillota</taxon>
        <taxon>Clostridia</taxon>
        <taxon>Eubacteriales</taxon>
        <taxon>Clostridiaceae</taxon>
        <taxon>Clostridium</taxon>
    </lineage>
</organism>
<dbReference type="Gene3D" id="1.10.10.1590">
    <property type="entry name" value="NADH-quinone oxidoreductase subunit E"/>
    <property type="match status" value="1"/>
</dbReference>
<dbReference type="OrthoDB" id="9807941at2"/>
<feature type="binding site" evidence="7">
    <location>
        <position position="89"/>
    </location>
    <ligand>
        <name>[2Fe-2S] cluster</name>
        <dbReference type="ChEBI" id="CHEBI:190135"/>
    </ligand>
</feature>
<dbReference type="FunFam" id="3.40.30.10:FF:000015">
    <property type="entry name" value="NADH-quinone oxidoreductase subunit E"/>
    <property type="match status" value="1"/>
</dbReference>
<keyword evidence="4 7" id="KW-0408">Iron</keyword>
<dbReference type="SUPFAM" id="SSF52833">
    <property type="entry name" value="Thioredoxin-like"/>
    <property type="match status" value="1"/>
</dbReference>
<name>A0A162SE14_9CLOT</name>
<dbReference type="Pfam" id="PF01257">
    <property type="entry name" value="2Fe-2S_thioredx"/>
    <property type="match status" value="1"/>
</dbReference>
<comment type="cofactor">
    <cofactor evidence="7">
        <name>[2Fe-2S] cluster</name>
        <dbReference type="ChEBI" id="CHEBI:190135"/>
    </cofactor>
    <text evidence="7">Binds 1 [2Fe-2S] cluster.</text>
</comment>
<dbReference type="CDD" id="cd03064">
    <property type="entry name" value="TRX_Fd_NuoE"/>
    <property type="match status" value="1"/>
</dbReference>
<comment type="caution">
    <text evidence="8">The sequence shown here is derived from an EMBL/GenBank/DDBJ whole genome shotgun (WGS) entry which is preliminary data.</text>
</comment>
<protein>
    <submittedName>
        <fullName evidence="8">NADP-reducing hydrogenase subunit HndA</fullName>
        <ecNumber evidence="8">1.12.1.3</ecNumber>
    </submittedName>
</protein>
<dbReference type="Gene3D" id="3.40.30.10">
    <property type="entry name" value="Glutaredoxin"/>
    <property type="match status" value="1"/>
</dbReference>
<keyword evidence="5 7" id="KW-0411">Iron-sulfur</keyword>
<evidence type="ECO:0000256" key="6">
    <source>
        <dbReference type="ARBA" id="ARBA00034078"/>
    </source>
</evidence>
<keyword evidence="8" id="KW-0560">Oxidoreductase</keyword>
<accession>A0A162SE14</accession>
<dbReference type="EMBL" id="LWAE01000003">
    <property type="protein sequence ID" value="KZL91119.1"/>
    <property type="molecule type" value="Genomic_DNA"/>
</dbReference>
<evidence type="ECO:0000256" key="7">
    <source>
        <dbReference type="PIRSR" id="PIRSR000216-1"/>
    </source>
</evidence>
<dbReference type="GO" id="GO:0046872">
    <property type="term" value="F:metal ion binding"/>
    <property type="evidence" value="ECO:0007669"/>
    <property type="project" value="UniProtKB-KW"/>
</dbReference>
<dbReference type="GO" id="GO:0050583">
    <property type="term" value="F:hydrogen dehydrogenase (NADP+) activity"/>
    <property type="evidence" value="ECO:0007669"/>
    <property type="project" value="UniProtKB-EC"/>
</dbReference>
<evidence type="ECO:0000256" key="2">
    <source>
        <dbReference type="ARBA" id="ARBA00022714"/>
    </source>
</evidence>
<reference evidence="8 9" key="1">
    <citation type="submission" date="2016-04" db="EMBL/GenBank/DDBJ databases">
        <title>Genome sequence of Clostridium magnum DSM 2767.</title>
        <authorList>
            <person name="Poehlein A."/>
            <person name="Uhlig R."/>
            <person name="Fischer R."/>
            <person name="Bahl H."/>
            <person name="Daniel R."/>
        </authorList>
    </citation>
    <scope>NUCLEOTIDE SEQUENCE [LARGE SCALE GENOMIC DNA]</scope>
    <source>
        <strain evidence="8 9">DSM 2767</strain>
    </source>
</reference>
<proteinExistence type="inferred from homology"/>
<comment type="similarity">
    <text evidence="1">Belongs to the complex I 24 kDa subunit family.</text>
</comment>
<evidence type="ECO:0000256" key="5">
    <source>
        <dbReference type="ARBA" id="ARBA00023014"/>
    </source>
</evidence>
<sequence>MCCKDSNEKFFKELDEFIENIPDKQGALISVLHKAQSIFGYLPQDVQKFVAKKLDIPVSKVNGVVTFYSYFTEVPTGKYVINICMGTACFVKGSGDVLGEFEKRLNIKVGQTTEDGKYTLQILRCVGACGLAPVVTVNDKVYGHFTKQLVDKVLDEYSE</sequence>
<dbReference type="PANTHER" id="PTHR43342">
    <property type="entry name" value="NADH-QUINONE OXIDOREDUCTASE, E SUBUNIT"/>
    <property type="match status" value="1"/>
</dbReference>
<dbReference type="PIRSF" id="PIRSF000216">
    <property type="entry name" value="NADH_DH_24kDa"/>
    <property type="match status" value="1"/>
</dbReference>
<dbReference type="InterPro" id="IPR028431">
    <property type="entry name" value="NADP_DH_HndA-like"/>
</dbReference>
<dbReference type="AlphaFoldDB" id="A0A162SE14"/>
<dbReference type="FunFam" id="1.10.10.1590:FF:000001">
    <property type="entry name" value="NADH-quinone oxidoreductase subunit E"/>
    <property type="match status" value="1"/>
</dbReference>
<evidence type="ECO:0000256" key="1">
    <source>
        <dbReference type="ARBA" id="ARBA00010643"/>
    </source>
</evidence>
<dbReference type="InterPro" id="IPR002023">
    <property type="entry name" value="NuoE-like"/>
</dbReference>
<evidence type="ECO:0000313" key="9">
    <source>
        <dbReference type="Proteomes" id="UP000076603"/>
    </source>
</evidence>
<evidence type="ECO:0000256" key="4">
    <source>
        <dbReference type="ARBA" id="ARBA00023004"/>
    </source>
</evidence>
<dbReference type="InterPro" id="IPR042128">
    <property type="entry name" value="NuoE_dom"/>
</dbReference>
<dbReference type="GO" id="GO:0051537">
    <property type="term" value="F:2 iron, 2 sulfur cluster binding"/>
    <property type="evidence" value="ECO:0007669"/>
    <property type="project" value="UniProtKB-KW"/>
</dbReference>
<feature type="binding site" evidence="7">
    <location>
        <position position="84"/>
    </location>
    <ligand>
        <name>[2Fe-2S] cluster</name>
        <dbReference type="ChEBI" id="CHEBI:190135"/>
    </ligand>
</feature>
<keyword evidence="2 7" id="KW-0001">2Fe-2S</keyword>
<comment type="cofactor">
    <cofactor evidence="6">
        <name>[2Fe-2S] cluster</name>
        <dbReference type="ChEBI" id="CHEBI:190135"/>
    </cofactor>
</comment>
<dbReference type="InterPro" id="IPR036249">
    <property type="entry name" value="Thioredoxin-like_sf"/>
</dbReference>
<evidence type="ECO:0000313" key="8">
    <source>
        <dbReference type="EMBL" id="KZL91119.1"/>
    </source>
</evidence>
<dbReference type="EC" id="1.12.1.3" evidence="8"/>
<gene>
    <name evidence="8" type="primary">hndA_4</name>
    <name evidence="8" type="ORF">CLMAG_28770</name>
</gene>
<feature type="binding site" evidence="7">
    <location>
        <position position="125"/>
    </location>
    <ligand>
        <name>[2Fe-2S] cluster</name>
        <dbReference type="ChEBI" id="CHEBI:190135"/>
    </ligand>
</feature>
<dbReference type="Proteomes" id="UP000076603">
    <property type="component" value="Unassembled WGS sequence"/>
</dbReference>
<dbReference type="STRING" id="1121326.CLMAG_28770"/>